<proteinExistence type="predicted"/>
<evidence type="ECO:0000313" key="1">
    <source>
        <dbReference type="EMBL" id="MBX50332.1"/>
    </source>
</evidence>
<accession>A0A2P2P6F0</accession>
<organism evidence="1">
    <name type="scientific">Rhizophora mucronata</name>
    <name type="common">Asiatic mangrove</name>
    <dbReference type="NCBI Taxonomy" id="61149"/>
    <lineage>
        <taxon>Eukaryota</taxon>
        <taxon>Viridiplantae</taxon>
        <taxon>Streptophyta</taxon>
        <taxon>Embryophyta</taxon>
        <taxon>Tracheophyta</taxon>
        <taxon>Spermatophyta</taxon>
        <taxon>Magnoliopsida</taxon>
        <taxon>eudicotyledons</taxon>
        <taxon>Gunneridae</taxon>
        <taxon>Pentapetalae</taxon>
        <taxon>rosids</taxon>
        <taxon>fabids</taxon>
        <taxon>Malpighiales</taxon>
        <taxon>Rhizophoraceae</taxon>
        <taxon>Rhizophora</taxon>
    </lineage>
</organism>
<dbReference type="EMBL" id="GGEC01069848">
    <property type="protein sequence ID" value="MBX50332.1"/>
    <property type="molecule type" value="Transcribed_RNA"/>
</dbReference>
<sequence length="37" mass="4427">MAHSWCIWWGHPWLRLSIFLKYVHGCASLKFYSDSIS</sequence>
<protein>
    <submittedName>
        <fullName evidence="1">Uncharacterized protein</fullName>
    </submittedName>
</protein>
<name>A0A2P2P6F0_RHIMU</name>
<reference evidence="1" key="1">
    <citation type="submission" date="2018-02" db="EMBL/GenBank/DDBJ databases">
        <title>Rhizophora mucronata_Transcriptome.</title>
        <authorList>
            <person name="Meera S.P."/>
            <person name="Sreeshan A."/>
            <person name="Augustine A."/>
        </authorList>
    </citation>
    <scope>NUCLEOTIDE SEQUENCE</scope>
    <source>
        <tissue evidence="1">Leaf</tissue>
    </source>
</reference>
<dbReference type="AlphaFoldDB" id="A0A2P2P6F0"/>